<protein>
    <submittedName>
        <fullName evidence="1">Uncharacterized protein</fullName>
    </submittedName>
</protein>
<name>A0A0A9EHP5_ARUDO</name>
<reference evidence="1" key="1">
    <citation type="submission" date="2014-09" db="EMBL/GenBank/DDBJ databases">
        <authorList>
            <person name="Magalhaes I.L.F."/>
            <person name="Oliveira U."/>
            <person name="Santos F.R."/>
            <person name="Vidigal T.H.D.A."/>
            <person name="Brescovit A.D."/>
            <person name="Santos A.J."/>
        </authorList>
    </citation>
    <scope>NUCLEOTIDE SEQUENCE</scope>
    <source>
        <tissue evidence="1">Shoot tissue taken approximately 20 cm above the soil surface</tissue>
    </source>
</reference>
<proteinExistence type="predicted"/>
<reference evidence="1" key="2">
    <citation type="journal article" date="2015" name="Data Brief">
        <title>Shoot transcriptome of the giant reed, Arundo donax.</title>
        <authorList>
            <person name="Barrero R.A."/>
            <person name="Guerrero F.D."/>
            <person name="Moolhuijzen P."/>
            <person name="Goolsby J.A."/>
            <person name="Tidwell J."/>
            <person name="Bellgard S.E."/>
            <person name="Bellgard M.I."/>
        </authorList>
    </citation>
    <scope>NUCLEOTIDE SEQUENCE</scope>
    <source>
        <tissue evidence="1">Shoot tissue taken approximately 20 cm above the soil surface</tissue>
    </source>
</reference>
<sequence length="10" mass="1136">MAASRMRRTG</sequence>
<organism evidence="1">
    <name type="scientific">Arundo donax</name>
    <name type="common">Giant reed</name>
    <name type="synonym">Donax arundinaceus</name>
    <dbReference type="NCBI Taxonomy" id="35708"/>
    <lineage>
        <taxon>Eukaryota</taxon>
        <taxon>Viridiplantae</taxon>
        <taxon>Streptophyta</taxon>
        <taxon>Embryophyta</taxon>
        <taxon>Tracheophyta</taxon>
        <taxon>Spermatophyta</taxon>
        <taxon>Magnoliopsida</taxon>
        <taxon>Liliopsida</taxon>
        <taxon>Poales</taxon>
        <taxon>Poaceae</taxon>
        <taxon>PACMAD clade</taxon>
        <taxon>Arundinoideae</taxon>
        <taxon>Arundineae</taxon>
        <taxon>Arundo</taxon>
    </lineage>
</organism>
<evidence type="ECO:0000313" key="1">
    <source>
        <dbReference type="EMBL" id="JAD99586.1"/>
    </source>
</evidence>
<accession>A0A0A9EHP5</accession>
<dbReference type="EMBL" id="GBRH01198309">
    <property type="protein sequence ID" value="JAD99586.1"/>
    <property type="molecule type" value="Transcribed_RNA"/>
</dbReference>